<dbReference type="InterPro" id="IPR011856">
    <property type="entry name" value="tRNA_endonuc-like_dom_sf"/>
</dbReference>
<dbReference type="PANTHER" id="PTHR34039:SF1">
    <property type="entry name" value="UPF0102 PROTEIN YRAN"/>
    <property type="match status" value="1"/>
</dbReference>
<dbReference type="GO" id="GO:0003676">
    <property type="term" value="F:nucleic acid binding"/>
    <property type="evidence" value="ECO:0007669"/>
    <property type="project" value="InterPro"/>
</dbReference>
<dbReference type="STRING" id="641691.SAMN05421636_101226"/>
<protein>
    <recommendedName>
        <fullName evidence="2">UPF0102 protein SAMN05421636_101226</fullName>
    </recommendedName>
</protein>
<dbReference type="HAMAP" id="MF_00048">
    <property type="entry name" value="UPF0102"/>
    <property type="match status" value="1"/>
</dbReference>
<dbReference type="OrthoDB" id="9802516at2"/>
<dbReference type="Gene3D" id="3.40.1350.10">
    <property type="match status" value="1"/>
</dbReference>
<proteinExistence type="inferred from homology"/>
<keyword evidence="3" id="KW-0378">Hydrolase</keyword>
<accession>A0A1G6WAJ4</accession>
<comment type="similarity">
    <text evidence="1 2">Belongs to the UPF0102 family.</text>
</comment>
<organism evidence="3 4">
    <name type="scientific">Pricia antarctica</name>
    <dbReference type="NCBI Taxonomy" id="641691"/>
    <lineage>
        <taxon>Bacteria</taxon>
        <taxon>Pseudomonadati</taxon>
        <taxon>Bacteroidota</taxon>
        <taxon>Flavobacteriia</taxon>
        <taxon>Flavobacteriales</taxon>
        <taxon>Flavobacteriaceae</taxon>
        <taxon>Pricia</taxon>
    </lineage>
</organism>
<dbReference type="PANTHER" id="PTHR34039">
    <property type="entry name" value="UPF0102 PROTEIN YRAN"/>
    <property type="match status" value="1"/>
</dbReference>
<dbReference type="AlphaFoldDB" id="A0A1G6WAJ4"/>
<evidence type="ECO:0000256" key="2">
    <source>
        <dbReference type="HAMAP-Rule" id="MF_00048"/>
    </source>
</evidence>
<sequence length="120" mass="13785">MGKHNEFGKEGEEIATNFLIGKGYTIKYKNYRHLKSEIDIIAQKGDILAIVEVRARSTDHIIPIAATITQKKILLLLKGANHYVTSRKLSDVEVRFDIITILKNRSVFEIEHLESAFYHF</sequence>
<dbReference type="InterPro" id="IPR003509">
    <property type="entry name" value="UPF0102_YraN-like"/>
</dbReference>
<evidence type="ECO:0000256" key="1">
    <source>
        <dbReference type="ARBA" id="ARBA00006738"/>
    </source>
</evidence>
<evidence type="ECO:0000313" key="4">
    <source>
        <dbReference type="Proteomes" id="UP000199109"/>
    </source>
</evidence>
<keyword evidence="4" id="KW-1185">Reference proteome</keyword>
<dbReference type="Proteomes" id="UP000199109">
    <property type="component" value="Unassembled WGS sequence"/>
</dbReference>
<gene>
    <name evidence="3" type="ORF">SAMN05421636_101226</name>
</gene>
<dbReference type="SUPFAM" id="SSF52980">
    <property type="entry name" value="Restriction endonuclease-like"/>
    <property type="match status" value="1"/>
</dbReference>
<name>A0A1G6WAJ4_9FLAO</name>
<dbReference type="Pfam" id="PF02021">
    <property type="entry name" value="UPF0102"/>
    <property type="match status" value="1"/>
</dbReference>
<evidence type="ECO:0000313" key="3">
    <source>
        <dbReference type="EMBL" id="SDD62095.1"/>
    </source>
</evidence>
<keyword evidence="3" id="KW-0540">Nuclease</keyword>
<dbReference type="InterPro" id="IPR011335">
    <property type="entry name" value="Restrct_endonuc-II-like"/>
</dbReference>
<dbReference type="GO" id="GO:0004519">
    <property type="term" value="F:endonuclease activity"/>
    <property type="evidence" value="ECO:0007669"/>
    <property type="project" value="UniProtKB-KW"/>
</dbReference>
<keyword evidence="3" id="KW-0255">Endonuclease</keyword>
<reference evidence="3 4" key="1">
    <citation type="submission" date="2016-10" db="EMBL/GenBank/DDBJ databases">
        <authorList>
            <person name="de Groot N.N."/>
        </authorList>
    </citation>
    <scope>NUCLEOTIDE SEQUENCE [LARGE SCALE GENOMIC DNA]</scope>
    <source>
        <strain evidence="3 4">DSM 23421</strain>
    </source>
</reference>
<dbReference type="EMBL" id="FNAO01000001">
    <property type="protein sequence ID" value="SDD62095.1"/>
    <property type="molecule type" value="Genomic_DNA"/>
</dbReference>
<dbReference type="RefSeq" id="WP_091865576.1">
    <property type="nucleotide sequence ID" value="NZ_FNAO01000001.1"/>
</dbReference>